<accession>A0A484AXB0</accession>
<keyword evidence="7" id="KW-0663">Pyridoxal phosphate</keyword>
<protein>
    <recommendedName>
        <fullName evidence="11">Serine palmitoyltransferase 1</fullName>
        <ecNumber evidence="5">2.3.1.50</ecNumber>
    </recommendedName>
    <alternativeName>
        <fullName evidence="12">Long chain base biosynthesis protein 1</fullName>
    </alternativeName>
    <alternativeName>
        <fullName evidence="13">Serine-palmitoyl-CoA transferase 1</fullName>
    </alternativeName>
</protein>
<keyword evidence="6" id="KW-0808">Transferase</keyword>
<evidence type="ECO:0000256" key="10">
    <source>
        <dbReference type="ARBA" id="ARBA00023315"/>
    </source>
</evidence>
<feature type="domain" description="Aminotransferase class I/classII large" evidence="15">
    <location>
        <begin position="92"/>
        <end position="269"/>
    </location>
</feature>
<comment type="caution">
    <text evidence="16">The sequence shown here is derived from an EMBL/GenBank/DDBJ whole genome shotgun (WGS) entry which is preliminary data.</text>
</comment>
<comment type="pathway">
    <text evidence="3">Sphingolipid metabolism.</text>
</comment>
<evidence type="ECO:0000256" key="5">
    <source>
        <dbReference type="ARBA" id="ARBA00013220"/>
    </source>
</evidence>
<keyword evidence="17" id="KW-1185">Reference proteome</keyword>
<evidence type="ECO:0000256" key="12">
    <source>
        <dbReference type="ARBA" id="ARBA00041765"/>
    </source>
</evidence>
<keyword evidence="14" id="KW-0812">Transmembrane</keyword>
<dbReference type="Proteomes" id="UP000295192">
    <property type="component" value="Unassembled WGS sequence"/>
</dbReference>
<evidence type="ECO:0000259" key="15">
    <source>
        <dbReference type="Pfam" id="PF00155"/>
    </source>
</evidence>
<feature type="transmembrane region" description="Helical" evidence="14">
    <location>
        <begin position="20"/>
        <end position="37"/>
    </location>
</feature>
<evidence type="ECO:0000256" key="14">
    <source>
        <dbReference type="SAM" id="Phobius"/>
    </source>
</evidence>
<dbReference type="SUPFAM" id="SSF53383">
    <property type="entry name" value="PLP-dependent transferases"/>
    <property type="match status" value="1"/>
</dbReference>
<reference evidence="16 17" key="1">
    <citation type="journal article" date="2019" name="J. Hered.">
        <title>An Improved Genome Assembly for Drosophila navojoa, the Basal Species in the mojavensis Cluster.</title>
        <authorList>
            <person name="Vanderlinde T."/>
            <person name="Dupim E.G."/>
            <person name="Nazario-Yepiz N.O."/>
            <person name="Carvalho A.B."/>
        </authorList>
    </citation>
    <scope>NUCLEOTIDE SEQUENCE [LARGE SCALE GENOMIC DNA]</scope>
    <source>
        <strain evidence="16">Navoj_Jal97</strain>
        <tissue evidence="16">Whole organism</tissue>
    </source>
</reference>
<dbReference type="InterPro" id="IPR015424">
    <property type="entry name" value="PyrdxlP-dep_Trfase"/>
</dbReference>
<keyword evidence="14" id="KW-1133">Transmembrane helix</keyword>
<dbReference type="GO" id="GO:0004758">
    <property type="term" value="F:serine C-palmitoyltransferase activity"/>
    <property type="evidence" value="ECO:0007669"/>
    <property type="project" value="UniProtKB-EC"/>
</dbReference>
<evidence type="ECO:0000256" key="8">
    <source>
        <dbReference type="ARBA" id="ARBA00022919"/>
    </source>
</evidence>
<dbReference type="InterPro" id="IPR050087">
    <property type="entry name" value="AON_synthase_class-II"/>
</dbReference>
<dbReference type="InterPro" id="IPR004839">
    <property type="entry name" value="Aminotransferase_I/II_large"/>
</dbReference>
<dbReference type="STRING" id="7232.A0A484AXB0"/>
<dbReference type="InterPro" id="IPR015421">
    <property type="entry name" value="PyrdxlP-dep_Trfase_major"/>
</dbReference>
<dbReference type="AlphaFoldDB" id="A0A484AXB0"/>
<organism evidence="16 17">
    <name type="scientific">Drosophila navojoa</name>
    <name type="common">Fruit fly</name>
    <dbReference type="NCBI Taxonomy" id="7232"/>
    <lineage>
        <taxon>Eukaryota</taxon>
        <taxon>Metazoa</taxon>
        <taxon>Ecdysozoa</taxon>
        <taxon>Arthropoda</taxon>
        <taxon>Hexapoda</taxon>
        <taxon>Insecta</taxon>
        <taxon>Pterygota</taxon>
        <taxon>Neoptera</taxon>
        <taxon>Endopterygota</taxon>
        <taxon>Diptera</taxon>
        <taxon>Brachycera</taxon>
        <taxon>Muscomorpha</taxon>
        <taxon>Ephydroidea</taxon>
        <taxon>Drosophilidae</taxon>
        <taxon>Drosophila</taxon>
    </lineage>
</organism>
<keyword evidence="14" id="KW-0472">Membrane</keyword>
<evidence type="ECO:0000256" key="2">
    <source>
        <dbReference type="ARBA" id="ARBA00004760"/>
    </source>
</evidence>
<evidence type="ECO:0000256" key="13">
    <source>
        <dbReference type="ARBA" id="ARBA00042649"/>
    </source>
</evidence>
<gene>
    <name evidence="16" type="ORF">AWZ03_012284</name>
</gene>
<dbReference type="GO" id="GO:0005783">
    <property type="term" value="C:endoplasmic reticulum"/>
    <property type="evidence" value="ECO:0007669"/>
    <property type="project" value="TreeGrafter"/>
</dbReference>
<dbReference type="GO" id="GO:0046513">
    <property type="term" value="P:ceramide biosynthetic process"/>
    <property type="evidence" value="ECO:0007669"/>
    <property type="project" value="TreeGrafter"/>
</dbReference>
<evidence type="ECO:0000256" key="11">
    <source>
        <dbReference type="ARBA" id="ARBA00041066"/>
    </source>
</evidence>
<evidence type="ECO:0000256" key="3">
    <source>
        <dbReference type="ARBA" id="ARBA00004991"/>
    </source>
</evidence>
<dbReference type="GO" id="GO:0030170">
    <property type="term" value="F:pyridoxal phosphate binding"/>
    <property type="evidence" value="ECO:0007669"/>
    <property type="project" value="InterPro"/>
</dbReference>
<dbReference type="EMBL" id="LSRL02000378">
    <property type="protein sequence ID" value="TDG41287.1"/>
    <property type="molecule type" value="Genomic_DNA"/>
</dbReference>
<evidence type="ECO:0000313" key="17">
    <source>
        <dbReference type="Proteomes" id="UP000295192"/>
    </source>
</evidence>
<keyword evidence="10" id="KW-0012">Acyltransferase</keyword>
<dbReference type="PANTHER" id="PTHR13693">
    <property type="entry name" value="CLASS II AMINOTRANSFERASE/8-AMINO-7-OXONONANOATE SYNTHASE"/>
    <property type="match status" value="1"/>
</dbReference>
<evidence type="ECO:0000256" key="1">
    <source>
        <dbReference type="ARBA" id="ARBA00001933"/>
    </source>
</evidence>
<comment type="similarity">
    <text evidence="4">Belongs to the class-II pyridoxal-phosphate-dependent aminotransferase family.</text>
</comment>
<comment type="pathway">
    <text evidence="2">Lipid metabolism; sphingolipid metabolism.</text>
</comment>
<dbReference type="GO" id="GO:0016020">
    <property type="term" value="C:membrane"/>
    <property type="evidence" value="ECO:0007669"/>
    <property type="project" value="GOC"/>
</dbReference>
<dbReference type="Gene3D" id="3.40.640.10">
    <property type="entry name" value="Type I PLP-dependent aspartate aminotransferase-like (Major domain)"/>
    <property type="match status" value="2"/>
</dbReference>
<dbReference type="Pfam" id="PF00155">
    <property type="entry name" value="Aminotran_1_2"/>
    <property type="match status" value="1"/>
</dbReference>
<evidence type="ECO:0000256" key="6">
    <source>
        <dbReference type="ARBA" id="ARBA00022679"/>
    </source>
</evidence>
<keyword evidence="8" id="KW-0746">Sphingolipid metabolism</keyword>
<evidence type="ECO:0000256" key="9">
    <source>
        <dbReference type="ARBA" id="ARBA00023098"/>
    </source>
</evidence>
<sequence length="433" mass="49069">MMGIQLFNELGSIFRNTPTYALVLETLLLITVIALLLHKRGGRGLSKEQQESLIEQYEPEPLVADTDPDHPLLHTRLVESRVGKRIVVNGHDCLNVGSHNYLGLLEDNEILEEACKCLRKYGVGSCGPRGFYGTMDVHLELEDRLAKFMGLEEAIVYSYGFSTVASAIPAYAKRGDIIYVDEAVNFAIQKGLDASRSTIVFFKHNDVQDLERSLQQQEKRDQQNPKKAQKTRRFLVVEGIYMNTGKLCPLPELVELRKKYKLRLFLDETVSFGTLGKTGRGITEHFNVNRLSGLGYIFSASLPPMLTQAAISALDRFEREPQIFGQLQERSRQVHTQFKLFTKLKLDGDELSPVKHLYLAESRESFEVESKLFSQVSDKCIERGVAVVEAAYLRNREHKPIRPSLRIAVNRLLTDKDIREIFDVIEAVSIAVL</sequence>
<evidence type="ECO:0000256" key="4">
    <source>
        <dbReference type="ARBA" id="ARBA00008392"/>
    </source>
</evidence>
<dbReference type="InterPro" id="IPR015422">
    <property type="entry name" value="PyrdxlP-dep_Trfase_small"/>
</dbReference>
<dbReference type="OMA" id="LTKYGCG"/>
<dbReference type="Gene3D" id="3.90.1150.10">
    <property type="entry name" value="Aspartate Aminotransferase, domain 1"/>
    <property type="match status" value="2"/>
</dbReference>
<keyword evidence="9" id="KW-0443">Lipid metabolism</keyword>
<evidence type="ECO:0000313" key="16">
    <source>
        <dbReference type="EMBL" id="TDG41287.1"/>
    </source>
</evidence>
<dbReference type="OrthoDB" id="3168162at2759"/>
<name>A0A484AXB0_DRONA</name>
<evidence type="ECO:0000256" key="7">
    <source>
        <dbReference type="ARBA" id="ARBA00022898"/>
    </source>
</evidence>
<comment type="cofactor">
    <cofactor evidence="1">
        <name>pyridoxal 5'-phosphate</name>
        <dbReference type="ChEBI" id="CHEBI:597326"/>
    </cofactor>
</comment>
<dbReference type="PANTHER" id="PTHR13693:SF2">
    <property type="entry name" value="SERINE PALMITOYLTRANSFERASE 1"/>
    <property type="match status" value="1"/>
</dbReference>
<dbReference type="EC" id="2.3.1.50" evidence="5"/>
<proteinExistence type="inferred from homology"/>
<dbReference type="GO" id="GO:0046512">
    <property type="term" value="P:sphingosine biosynthetic process"/>
    <property type="evidence" value="ECO:0007669"/>
    <property type="project" value="TreeGrafter"/>
</dbReference>